<sequence length="418" mass="44729">MRLTTPLRHLICAGIALSTALPLHADPQEVGLTPVAVGPGPFTYDTAEQHGLRVDVLARGLAHGYAFAFLPNGDALIVERGQRLRFLRGATGERPTLAPQPIAGLPDFSKQPHVLPDDVLGIQDVALANDFATSGTLYFTYNRPVALDAKAGRLTVTTIVAKARLRDMRLVEVKDIVVGETVIGAGGSRILVAPDQTLYVSVGALSTGDIQSAQRTDSIYGKVLHVTADGKPAPGNPFVATKGARPEIYSYGHRDPLGIAFDAKGNVLASEHGPMGGDELNRIQPGRNYGWPLFTYGTEYGGSPLPRTPVGPGTEPPLMIWMPAIAPAGITVYSGDKFPAWKGNVFIASARRGEINGTGSLVRVVLDDKLQELRQEMLLGDLHQRFKDVRQGPDGLLYALTDEDESVLLRISPAKPSN</sequence>
<feature type="signal peptide" evidence="1">
    <location>
        <begin position="1"/>
        <end position="25"/>
    </location>
</feature>
<name>A0A7W6FY38_9SPHN</name>
<dbReference type="EMBL" id="JACIDY010000002">
    <property type="protein sequence ID" value="MBB3939660.1"/>
    <property type="molecule type" value="Genomic_DNA"/>
</dbReference>
<reference evidence="3 4" key="1">
    <citation type="submission" date="2020-08" db="EMBL/GenBank/DDBJ databases">
        <title>Genomic Encyclopedia of Type Strains, Phase IV (KMG-IV): sequencing the most valuable type-strain genomes for metagenomic binning, comparative biology and taxonomic classification.</title>
        <authorList>
            <person name="Goeker M."/>
        </authorList>
    </citation>
    <scope>NUCLEOTIDE SEQUENCE [LARGE SCALE GENOMIC DNA]</scope>
    <source>
        <strain evidence="3 4">DSM 27568</strain>
    </source>
</reference>
<keyword evidence="4" id="KW-1185">Reference proteome</keyword>
<dbReference type="Pfam" id="PF07995">
    <property type="entry name" value="GSDH"/>
    <property type="match status" value="1"/>
</dbReference>
<evidence type="ECO:0000313" key="4">
    <source>
        <dbReference type="Proteomes" id="UP000561459"/>
    </source>
</evidence>
<protein>
    <submittedName>
        <fullName evidence="3">Glucose/arabinose dehydrogenase</fullName>
    </submittedName>
</protein>
<dbReference type="AlphaFoldDB" id="A0A7W6FY38"/>
<evidence type="ECO:0000256" key="1">
    <source>
        <dbReference type="SAM" id="SignalP"/>
    </source>
</evidence>
<dbReference type="Gene3D" id="2.120.10.30">
    <property type="entry name" value="TolB, C-terminal domain"/>
    <property type="match status" value="1"/>
</dbReference>
<keyword evidence="1" id="KW-0732">Signal</keyword>
<proteinExistence type="predicted"/>
<dbReference type="InterPro" id="IPR011042">
    <property type="entry name" value="6-blade_b-propeller_TolB-like"/>
</dbReference>
<comment type="caution">
    <text evidence="3">The sequence shown here is derived from an EMBL/GenBank/DDBJ whole genome shotgun (WGS) entry which is preliminary data.</text>
</comment>
<dbReference type="Proteomes" id="UP000561459">
    <property type="component" value="Unassembled WGS sequence"/>
</dbReference>
<dbReference type="RefSeq" id="WP_183616351.1">
    <property type="nucleotide sequence ID" value="NZ_JACIDY010000002.1"/>
</dbReference>
<dbReference type="InterPro" id="IPR011041">
    <property type="entry name" value="Quinoprot_gluc/sorb_DH_b-prop"/>
</dbReference>
<feature type="domain" description="Glucose/Sorbosone dehydrogenase" evidence="2">
    <location>
        <begin position="62"/>
        <end position="410"/>
    </location>
</feature>
<gene>
    <name evidence="3" type="ORF">GGR39_001300</name>
</gene>
<evidence type="ECO:0000313" key="3">
    <source>
        <dbReference type="EMBL" id="MBB3939660.1"/>
    </source>
</evidence>
<dbReference type="PANTHER" id="PTHR19328:SF75">
    <property type="entry name" value="ALDOSE SUGAR DEHYDROGENASE YLII"/>
    <property type="match status" value="1"/>
</dbReference>
<dbReference type="SUPFAM" id="SSF50952">
    <property type="entry name" value="Soluble quinoprotein glucose dehydrogenase"/>
    <property type="match status" value="1"/>
</dbReference>
<dbReference type="InterPro" id="IPR012938">
    <property type="entry name" value="Glc/Sorbosone_DH"/>
</dbReference>
<organism evidence="3 4">
    <name type="scientific">Novosphingobium fluoreni</name>
    <dbReference type="NCBI Taxonomy" id="1391222"/>
    <lineage>
        <taxon>Bacteria</taxon>
        <taxon>Pseudomonadati</taxon>
        <taxon>Pseudomonadota</taxon>
        <taxon>Alphaproteobacteria</taxon>
        <taxon>Sphingomonadales</taxon>
        <taxon>Sphingomonadaceae</taxon>
        <taxon>Novosphingobium</taxon>
    </lineage>
</organism>
<evidence type="ECO:0000259" key="2">
    <source>
        <dbReference type="Pfam" id="PF07995"/>
    </source>
</evidence>
<accession>A0A7W6FY38</accession>
<dbReference type="PANTHER" id="PTHR19328">
    <property type="entry name" value="HEDGEHOG-INTERACTING PROTEIN"/>
    <property type="match status" value="1"/>
</dbReference>
<feature type="chain" id="PRO_5031027786" evidence="1">
    <location>
        <begin position="26"/>
        <end position="418"/>
    </location>
</feature>